<feature type="domain" description="N-acetyltransferase" evidence="1">
    <location>
        <begin position="7"/>
        <end position="92"/>
    </location>
</feature>
<dbReference type="SUPFAM" id="SSF55729">
    <property type="entry name" value="Acyl-CoA N-acyltransferases (Nat)"/>
    <property type="match status" value="1"/>
</dbReference>
<gene>
    <name evidence="2" type="ORF">SH580_15225</name>
</gene>
<dbReference type="InterPro" id="IPR031165">
    <property type="entry name" value="GNAT_YJDJ"/>
</dbReference>
<evidence type="ECO:0000313" key="2">
    <source>
        <dbReference type="EMBL" id="WPJ94784.1"/>
    </source>
</evidence>
<dbReference type="Pfam" id="PF14542">
    <property type="entry name" value="Acetyltransf_CG"/>
    <property type="match status" value="1"/>
</dbReference>
<organism evidence="2 3">
    <name type="scientific">Coraliomargarita algicola</name>
    <dbReference type="NCBI Taxonomy" id="3092156"/>
    <lineage>
        <taxon>Bacteria</taxon>
        <taxon>Pseudomonadati</taxon>
        <taxon>Verrucomicrobiota</taxon>
        <taxon>Opitutia</taxon>
        <taxon>Puniceicoccales</taxon>
        <taxon>Coraliomargaritaceae</taxon>
        <taxon>Coraliomargarita</taxon>
    </lineage>
</organism>
<dbReference type="RefSeq" id="WP_319831696.1">
    <property type="nucleotide sequence ID" value="NZ_CP138858.1"/>
</dbReference>
<sequence length="92" mass="10475">MEAYEVIHKPHDSRFEIRIAPHVAILEYKIIGHTITMHHTFVPPELRGKSLAALLADAALAFAKTSKLKVIPQCSYIEAYMKRTQFTQPETN</sequence>
<dbReference type="PANTHER" id="PTHR31435:SF9">
    <property type="entry name" value="PROTEIN NATD1"/>
    <property type="match status" value="1"/>
</dbReference>
<dbReference type="EMBL" id="CP138858">
    <property type="protein sequence ID" value="WPJ94784.1"/>
    <property type="molecule type" value="Genomic_DNA"/>
</dbReference>
<dbReference type="InterPro" id="IPR016181">
    <property type="entry name" value="Acyl_CoA_acyltransferase"/>
</dbReference>
<name>A0ABZ0RF44_9BACT</name>
<dbReference type="PROSITE" id="PS51729">
    <property type="entry name" value="GNAT_YJDJ"/>
    <property type="match status" value="1"/>
</dbReference>
<protein>
    <submittedName>
        <fullName evidence="2">N-acetyltransferase</fullName>
    </submittedName>
</protein>
<proteinExistence type="predicted"/>
<evidence type="ECO:0000313" key="3">
    <source>
        <dbReference type="Proteomes" id="UP001324993"/>
    </source>
</evidence>
<evidence type="ECO:0000259" key="1">
    <source>
        <dbReference type="PROSITE" id="PS51729"/>
    </source>
</evidence>
<dbReference type="Gene3D" id="3.40.630.30">
    <property type="match status" value="1"/>
</dbReference>
<keyword evidence="3" id="KW-1185">Reference proteome</keyword>
<dbReference type="Proteomes" id="UP001324993">
    <property type="component" value="Chromosome"/>
</dbReference>
<reference evidence="2 3" key="1">
    <citation type="submission" date="2023-11" db="EMBL/GenBank/DDBJ databases">
        <title>Coraliomargarita sp. nov., isolated from marine algae.</title>
        <authorList>
            <person name="Lee J.K."/>
            <person name="Baek J.H."/>
            <person name="Kim J.M."/>
            <person name="Choi D.G."/>
            <person name="Jeon C.O."/>
        </authorList>
    </citation>
    <scope>NUCLEOTIDE SEQUENCE [LARGE SCALE GENOMIC DNA]</scope>
    <source>
        <strain evidence="2 3">J2-16</strain>
    </source>
</reference>
<accession>A0ABZ0RF44</accession>
<dbReference type="InterPro" id="IPR045057">
    <property type="entry name" value="Gcn5-rel_NAT"/>
</dbReference>
<dbReference type="PANTHER" id="PTHR31435">
    <property type="entry name" value="PROTEIN NATD1"/>
    <property type="match status" value="1"/>
</dbReference>